<dbReference type="Gramene" id="ORUFI03G39000.1">
    <property type="protein sequence ID" value="ORUFI03G39000.1"/>
    <property type="gene ID" value="ORUFI03G39000"/>
</dbReference>
<dbReference type="PANTHER" id="PTHR47317">
    <property type="entry name" value="PROTEIN LHCP TRANSLOCATION DEFECT"/>
    <property type="match status" value="1"/>
</dbReference>
<dbReference type="GO" id="GO:0006886">
    <property type="term" value="P:intracellular protein transport"/>
    <property type="evidence" value="ECO:0007669"/>
    <property type="project" value="InterPro"/>
</dbReference>
<dbReference type="STRING" id="4529.A0A0E0P2J0"/>
<protein>
    <submittedName>
        <fullName evidence="1">Uncharacterized protein</fullName>
    </submittedName>
</protein>
<dbReference type="EnsemblPlants" id="ORUFI03G39000.1">
    <property type="protein sequence ID" value="ORUFI03G39000.1"/>
    <property type="gene ID" value="ORUFI03G39000"/>
</dbReference>
<sequence>MANTKNIVGAPRQHMAVSKEGFARYFNYMGMLAAEGTYDKIEALLNQDIHPAAGGRGCGAASCSRRRFASCARRRVAGCVASCSRCRVAGRPGDLLPTRPGLPERREVRRKALHDEATEIIEAKVRLQSEKIKTTVPKWLPPEEGKQKGEAQTIGQCPMDVYTLGLFATCHCETYSLDERKTHRVVECVCNVGTRVTVRQKKQGTQKPHIIYSIRPKKKIHS</sequence>
<reference evidence="1" key="2">
    <citation type="submission" date="2015-06" db="UniProtKB">
        <authorList>
            <consortium name="EnsemblPlants"/>
        </authorList>
    </citation>
    <scope>IDENTIFICATION</scope>
</reference>
<organism evidence="1 2">
    <name type="scientific">Oryza rufipogon</name>
    <name type="common">Brownbeard rice</name>
    <name type="synonym">Asian wild rice</name>
    <dbReference type="NCBI Taxonomy" id="4529"/>
    <lineage>
        <taxon>Eukaryota</taxon>
        <taxon>Viridiplantae</taxon>
        <taxon>Streptophyta</taxon>
        <taxon>Embryophyta</taxon>
        <taxon>Tracheophyta</taxon>
        <taxon>Spermatophyta</taxon>
        <taxon>Magnoliopsida</taxon>
        <taxon>Liliopsida</taxon>
        <taxon>Poales</taxon>
        <taxon>Poaceae</taxon>
        <taxon>BOP clade</taxon>
        <taxon>Oryzoideae</taxon>
        <taxon>Oryzeae</taxon>
        <taxon>Oryzinae</taxon>
        <taxon>Oryza</taxon>
    </lineage>
</organism>
<evidence type="ECO:0000313" key="2">
    <source>
        <dbReference type="Proteomes" id="UP000008022"/>
    </source>
</evidence>
<dbReference type="InterPro" id="IPR044242">
    <property type="entry name" value="LTD-like"/>
</dbReference>
<dbReference type="GO" id="GO:0090391">
    <property type="term" value="P:granum assembly"/>
    <property type="evidence" value="ECO:0007669"/>
    <property type="project" value="InterPro"/>
</dbReference>
<name>A0A0E0P2J0_ORYRU</name>
<dbReference type="GO" id="GO:0009941">
    <property type="term" value="C:chloroplast envelope"/>
    <property type="evidence" value="ECO:0007669"/>
    <property type="project" value="TreeGrafter"/>
</dbReference>
<proteinExistence type="predicted"/>
<dbReference type="GO" id="GO:0009570">
    <property type="term" value="C:chloroplast stroma"/>
    <property type="evidence" value="ECO:0007669"/>
    <property type="project" value="InterPro"/>
</dbReference>
<reference evidence="2" key="1">
    <citation type="submission" date="2013-06" db="EMBL/GenBank/DDBJ databases">
        <authorList>
            <person name="Zhao Q."/>
        </authorList>
    </citation>
    <scope>NUCLEOTIDE SEQUENCE</scope>
    <source>
        <strain evidence="2">cv. W1943</strain>
    </source>
</reference>
<dbReference type="AlphaFoldDB" id="A0A0E0P2J0"/>
<accession>A0A0E0P2J0</accession>
<dbReference type="HOGENOM" id="CLU_1247123_0_0_1"/>
<evidence type="ECO:0000313" key="1">
    <source>
        <dbReference type="EnsemblPlants" id="ORUFI03G39000.1"/>
    </source>
</evidence>
<dbReference type="OMA" id="THRVVEC"/>
<keyword evidence="2" id="KW-1185">Reference proteome</keyword>
<dbReference type="Proteomes" id="UP000008022">
    <property type="component" value="Unassembled WGS sequence"/>
</dbReference>
<dbReference type="PANTHER" id="PTHR47317:SF1">
    <property type="entry name" value="PROTEIN LHCP TRANSLOCATION DEFECT"/>
    <property type="match status" value="1"/>
</dbReference>